<gene>
    <name evidence="1" type="ORF">CT157_12885</name>
</gene>
<proteinExistence type="predicted"/>
<protein>
    <submittedName>
        <fullName evidence="1">Uncharacterized protein</fullName>
    </submittedName>
</protein>
<evidence type="ECO:0000313" key="1">
    <source>
        <dbReference type="EMBL" id="AZV26868.1"/>
    </source>
</evidence>
<reference evidence="1 2" key="1">
    <citation type="submission" date="2017-11" db="EMBL/GenBank/DDBJ databases">
        <title>Effect of PGPRs.</title>
        <authorList>
            <person name="Oliva R."/>
            <person name="Nong J."/>
            <person name="Roman V."/>
        </authorList>
    </citation>
    <scope>NUCLEOTIDE SEQUENCE [LARGE SCALE GENOMIC DNA]</scope>
    <source>
        <strain evidence="1">Inb918</strain>
    </source>
</reference>
<organism evidence="1 2">
    <name type="scientific">Pseudomonas syringae</name>
    <dbReference type="NCBI Taxonomy" id="317"/>
    <lineage>
        <taxon>Bacteria</taxon>
        <taxon>Pseudomonadati</taxon>
        <taxon>Pseudomonadota</taxon>
        <taxon>Gammaproteobacteria</taxon>
        <taxon>Pseudomonadales</taxon>
        <taxon>Pseudomonadaceae</taxon>
        <taxon>Pseudomonas</taxon>
    </lineage>
</organism>
<evidence type="ECO:0000313" key="2">
    <source>
        <dbReference type="Proteomes" id="UP000282760"/>
    </source>
</evidence>
<name>A0A3T0JTV5_PSESX</name>
<accession>A0A3T0JTV5</accession>
<sequence>MRNYTITYLFNDQPRTHELELKQPELPIQDAAMHLLQLHFGDGENSLIMPDADSTPEEIIKQASLVGITRIEVADA</sequence>
<dbReference type="EMBL" id="CP024646">
    <property type="protein sequence ID" value="AZV26868.1"/>
    <property type="molecule type" value="Genomic_DNA"/>
</dbReference>
<dbReference type="AlphaFoldDB" id="A0A3T0JTV5"/>
<dbReference type="Proteomes" id="UP000282760">
    <property type="component" value="Chromosome"/>
</dbReference>